<dbReference type="PANTHER" id="PTHR12873:SF0">
    <property type="entry name" value="TWINKLE MTDNA HELICASE"/>
    <property type="match status" value="1"/>
</dbReference>
<name>A0A6M3LDE4_9ZZZZ</name>
<dbReference type="InterPro" id="IPR027032">
    <property type="entry name" value="Twinkle-like"/>
</dbReference>
<evidence type="ECO:0000259" key="1">
    <source>
        <dbReference type="PROSITE" id="PS51199"/>
    </source>
</evidence>
<gene>
    <name evidence="2" type="ORF">MM415B04715_0008</name>
</gene>
<dbReference type="PROSITE" id="PS51199">
    <property type="entry name" value="SF4_HELICASE"/>
    <property type="match status" value="1"/>
</dbReference>
<accession>A0A6M3LDE4</accession>
<dbReference type="GO" id="GO:0005524">
    <property type="term" value="F:ATP binding"/>
    <property type="evidence" value="ECO:0007669"/>
    <property type="project" value="InterPro"/>
</dbReference>
<sequence length="295" mass="33692">MKGDIIKKAYQNCLFGTVELLARVAQLYQPSSEVYPTGIYAFDNAMDGGVREGELITISGSSGEGKTSFAVNLSLNFNNKGIPSLWFSYEMNPWYLRKKFDKIILPKSLYDVSVYAPIELIDSELKFIDQQIKEGIKEKAVKIVVIDHLHYLIDLKSSLNSSLLIGAIVRELKQIAIDNKVIIFLIAHTRKLNTGDELNLSSVRDSGMIICESDYVFLIERRKQKKAAGERDKKIEENKRAEEGYFSSGSNFLDESRITLAKNRRTGKILYKDFKVENEKFIEITNNIKDYEQYI</sequence>
<proteinExistence type="predicted"/>
<organism evidence="2">
    <name type="scientific">viral metagenome</name>
    <dbReference type="NCBI Taxonomy" id="1070528"/>
    <lineage>
        <taxon>unclassified sequences</taxon>
        <taxon>metagenomes</taxon>
        <taxon>organismal metagenomes</taxon>
    </lineage>
</organism>
<dbReference type="SUPFAM" id="SSF52540">
    <property type="entry name" value="P-loop containing nucleoside triphosphate hydrolases"/>
    <property type="match status" value="1"/>
</dbReference>
<feature type="domain" description="SF4 helicase" evidence="1">
    <location>
        <begin position="28"/>
        <end position="288"/>
    </location>
</feature>
<evidence type="ECO:0000313" key="2">
    <source>
        <dbReference type="EMBL" id="QJA92359.1"/>
    </source>
</evidence>
<reference evidence="2" key="1">
    <citation type="submission" date="2020-03" db="EMBL/GenBank/DDBJ databases">
        <title>The deep terrestrial virosphere.</title>
        <authorList>
            <person name="Holmfeldt K."/>
            <person name="Nilsson E."/>
            <person name="Simone D."/>
            <person name="Lopez-Fernandez M."/>
            <person name="Wu X."/>
            <person name="de Brujin I."/>
            <person name="Lundin D."/>
            <person name="Andersson A."/>
            <person name="Bertilsson S."/>
            <person name="Dopson M."/>
        </authorList>
    </citation>
    <scope>NUCLEOTIDE SEQUENCE</scope>
    <source>
        <strain evidence="2">MM415B04715</strain>
    </source>
</reference>
<dbReference type="AlphaFoldDB" id="A0A6M3LDE4"/>
<dbReference type="EMBL" id="MT143060">
    <property type="protein sequence ID" value="QJA92359.1"/>
    <property type="molecule type" value="Genomic_DNA"/>
</dbReference>
<dbReference type="GO" id="GO:0043139">
    <property type="term" value="F:5'-3' DNA helicase activity"/>
    <property type="evidence" value="ECO:0007669"/>
    <property type="project" value="InterPro"/>
</dbReference>
<keyword evidence="2" id="KW-0347">Helicase</keyword>
<keyword evidence="2" id="KW-0547">Nucleotide-binding</keyword>
<keyword evidence="2" id="KW-0067">ATP-binding</keyword>
<dbReference type="GO" id="GO:0003697">
    <property type="term" value="F:single-stranded DNA binding"/>
    <property type="evidence" value="ECO:0007669"/>
    <property type="project" value="InterPro"/>
</dbReference>
<dbReference type="InterPro" id="IPR007694">
    <property type="entry name" value="DNA_helicase_DnaB-like_C"/>
</dbReference>
<keyword evidence="2" id="KW-0378">Hydrolase</keyword>
<dbReference type="InterPro" id="IPR027417">
    <property type="entry name" value="P-loop_NTPase"/>
</dbReference>
<dbReference type="Pfam" id="PF03796">
    <property type="entry name" value="DnaB_C"/>
    <property type="match status" value="2"/>
</dbReference>
<protein>
    <submittedName>
        <fullName evidence="2">Putative helicase</fullName>
    </submittedName>
</protein>
<dbReference type="Gene3D" id="3.40.50.300">
    <property type="entry name" value="P-loop containing nucleotide triphosphate hydrolases"/>
    <property type="match status" value="2"/>
</dbReference>
<dbReference type="PANTHER" id="PTHR12873">
    <property type="entry name" value="T7-LIKE MITOCHONDRIAL DNA HELICASE"/>
    <property type="match status" value="1"/>
</dbReference>
<dbReference type="GO" id="GO:0006260">
    <property type="term" value="P:DNA replication"/>
    <property type="evidence" value="ECO:0007669"/>
    <property type="project" value="InterPro"/>
</dbReference>